<dbReference type="InterPro" id="IPR023476">
    <property type="entry name" value="Pep_tRNA_hydro_II_dom_sf"/>
</dbReference>
<evidence type="ECO:0000313" key="6">
    <source>
        <dbReference type="EMBL" id="KAL1509652.1"/>
    </source>
</evidence>
<dbReference type="AlphaFoldDB" id="A0ABD1F322"/>
<dbReference type="EMBL" id="JBDJPC010000003">
    <property type="protein sequence ID" value="KAL1509652.1"/>
    <property type="molecule type" value="Genomic_DNA"/>
</dbReference>
<dbReference type="InterPro" id="IPR009060">
    <property type="entry name" value="UBA-like_sf"/>
</dbReference>
<proteinExistence type="inferred from homology"/>
<dbReference type="Proteomes" id="UP001566132">
    <property type="component" value="Unassembled WGS sequence"/>
</dbReference>
<keyword evidence="7" id="KW-1185">Reference proteome</keyword>
<dbReference type="Pfam" id="PF22562">
    <property type="entry name" value="UBA_7"/>
    <property type="match status" value="1"/>
</dbReference>
<dbReference type="Gene3D" id="3.40.1490.10">
    <property type="entry name" value="Bit1"/>
    <property type="match status" value="1"/>
</dbReference>
<evidence type="ECO:0000256" key="2">
    <source>
        <dbReference type="ARBA" id="ARBA00022801"/>
    </source>
</evidence>
<comment type="catalytic activity">
    <reaction evidence="4">
        <text>an N-acyl-L-alpha-aminoacyl-tRNA + H2O = an N-acyl-L-amino acid + a tRNA + H(+)</text>
        <dbReference type="Rhea" id="RHEA:54448"/>
        <dbReference type="Rhea" id="RHEA-COMP:10123"/>
        <dbReference type="Rhea" id="RHEA-COMP:13883"/>
        <dbReference type="ChEBI" id="CHEBI:15377"/>
        <dbReference type="ChEBI" id="CHEBI:15378"/>
        <dbReference type="ChEBI" id="CHEBI:59874"/>
        <dbReference type="ChEBI" id="CHEBI:78442"/>
        <dbReference type="ChEBI" id="CHEBI:138191"/>
        <dbReference type="EC" id="3.1.1.29"/>
    </reaction>
</comment>
<name>A0ABD1F322_HYPHA</name>
<evidence type="ECO:0000256" key="4">
    <source>
        <dbReference type="ARBA" id="ARBA00048707"/>
    </source>
</evidence>
<dbReference type="SUPFAM" id="SSF102462">
    <property type="entry name" value="Peptidyl-tRNA hydrolase II"/>
    <property type="match status" value="1"/>
</dbReference>
<organism evidence="6 7">
    <name type="scientific">Hypothenemus hampei</name>
    <name type="common">Coffee berry borer</name>
    <dbReference type="NCBI Taxonomy" id="57062"/>
    <lineage>
        <taxon>Eukaryota</taxon>
        <taxon>Metazoa</taxon>
        <taxon>Ecdysozoa</taxon>
        <taxon>Arthropoda</taxon>
        <taxon>Hexapoda</taxon>
        <taxon>Insecta</taxon>
        <taxon>Pterygota</taxon>
        <taxon>Neoptera</taxon>
        <taxon>Endopterygota</taxon>
        <taxon>Coleoptera</taxon>
        <taxon>Polyphaga</taxon>
        <taxon>Cucujiformia</taxon>
        <taxon>Curculionidae</taxon>
        <taxon>Scolytinae</taxon>
        <taxon>Hypothenemus</taxon>
    </lineage>
</organism>
<dbReference type="Gene3D" id="1.10.8.10">
    <property type="entry name" value="DNA helicase RuvA subunit, C-terminal domain"/>
    <property type="match status" value="1"/>
</dbReference>
<dbReference type="NCBIfam" id="TIGR00283">
    <property type="entry name" value="arch_pth2"/>
    <property type="match status" value="1"/>
</dbReference>
<comment type="caution">
    <text evidence="6">The sequence shown here is derived from an EMBL/GenBank/DDBJ whole genome shotgun (WGS) entry which is preliminary data.</text>
</comment>
<evidence type="ECO:0000256" key="1">
    <source>
        <dbReference type="ARBA" id="ARBA00013260"/>
    </source>
</evidence>
<sequence>MSEGDGNFVANPEILSVLLSMGIEENAAKEALFCTGNNSPNAAINYIFSGSTENSEAEARPASTEQENNAITNQAVEDNDEWEDEDVAYFKMIFVINTSLKMGTGKIAAQVGHACLGLYREMLENNMEADLNQWEEIGEKKIVLKGNNTEHLLELYNKAKEAKIPVYLVKDAGRTQIPKGSVTVLSLFGLEENVNTITGKLSLL</sequence>
<dbReference type="EC" id="3.1.1.29" evidence="1"/>
<gene>
    <name evidence="6" type="ORF">ABEB36_004358</name>
</gene>
<dbReference type="InterPro" id="IPR015940">
    <property type="entry name" value="UBA"/>
</dbReference>
<evidence type="ECO:0000313" key="7">
    <source>
        <dbReference type="Proteomes" id="UP001566132"/>
    </source>
</evidence>
<dbReference type="CDD" id="cd02430">
    <property type="entry name" value="PTH2"/>
    <property type="match status" value="1"/>
</dbReference>
<reference evidence="6 7" key="1">
    <citation type="submission" date="2024-05" db="EMBL/GenBank/DDBJ databases">
        <title>Genetic variation in Jamaican populations of the coffee berry borer (Hypothenemus hampei).</title>
        <authorList>
            <person name="Errbii M."/>
            <person name="Myrie A."/>
        </authorList>
    </citation>
    <scope>NUCLEOTIDE SEQUENCE [LARGE SCALE GENOMIC DNA]</scope>
    <source>
        <strain evidence="6">JA-Hopewell-2020-01-JO</strain>
        <tissue evidence="6">Whole body</tissue>
    </source>
</reference>
<accession>A0ABD1F322</accession>
<dbReference type="PROSITE" id="PS50030">
    <property type="entry name" value="UBA"/>
    <property type="match status" value="1"/>
</dbReference>
<dbReference type="PANTHER" id="PTHR12649:SF29">
    <property type="entry name" value="AMINOACYL-TRNA HYDROLASE"/>
    <property type="match status" value="1"/>
</dbReference>
<dbReference type="SUPFAM" id="SSF46934">
    <property type="entry name" value="UBA-like"/>
    <property type="match status" value="1"/>
</dbReference>
<dbReference type="InterPro" id="IPR002833">
    <property type="entry name" value="PTH2"/>
</dbReference>
<keyword evidence="2" id="KW-0378">Hydrolase</keyword>
<dbReference type="Pfam" id="PF01981">
    <property type="entry name" value="PTH2"/>
    <property type="match status" value="1"/>
</dbReference>
<comment type="similarity">
    <text evidence="3">Belongs to the PTH2 family.</text>
</comment>
<feature type="domain" description="UBA" evidence="5">
    <location>
        <begin position="9"/>
        <end position="50"/>
    </location>
</feature>
<evidence type="ECO:0000259" key="5">
    <source>
        <dbReference type="PROSITE" id="PS50030"/>
    </source>
</evidence>
<dbReference type="SMART" id="SM00165">
    <property type="entry name" value="UBA"/>
    <property type="match status" value="1"/>
</dbReference>
<protein>
    <recommendedName>
        <fullName evidence="1">peptidyl-tRNA hydrolase</fullName>
        <ecNumber evidence="1">3.1.1.29</ecNumber>
    </recommendedName>
</protein>
<dbReference type="PANTHER" id="PTHR12649">
    <property type="entry name" value="PEPTIDYL-TRNA HYDROLASE 2"/>
    <property type="match status" value="1"/>
</dbReference>
<dbReference type="GO" id="GO:0004045">
    <property type="term" value="F:peptidyl-tRNA hydrolase activity"/>
    <property type="evidence" value="ECO:0007669"/>
    <property type="project" value="UniProtKB-EC"/>
</dbReference>
<evidence type="ECO:0000256" key="3">
    <source>
        <dbReference type="ARBA" id="ARBA00038050"/>
    </source>
</evidence>
<dbReference type="FunFam" id="3.40.1490.10:FF:000002">
    <property type="entry name" value="Peptidyl-tRNA hydrolase 2, mitochondrial"/>
    <property type="match status" value="1"/>
</dbReference>